<proteinExistence type="predicted"/>
<evidence type="ECO:0000313" key="2">
    <source>
        <dbReference type="Proteomes" id="UP000596742"/>
    </source>
</evidence>
<reference evidence="1" key="1">
    <citation type="submission" date="2018-11" db="EMBL/GenBank/DDBJ databases">
        <authorList>
            <person name="Alioto T."/>
            <person name="Alioto T."/>
        </authorList>
    </citation>
    <scope>NUCLEOTIDE SEQUENCE</scope>
</reference>
<sequence>MYHNGSKQTHMVTVYMDSRHLMVVTDITSGSPQKLTYDVNIIDSLKAPNLTGGYAGGGYYTNPGSAAEYVCLLTDPDFAKTSGTDGGRMYGAEYESNFFGKDDEDVPCAVCRKTFNFNPYGSW</sequence>
<dbReference type="EMBL" id="UYJE01009713">
    <property type="protein sequence ID" value="VDI76050.1"/>
    <property type="molecule type" value="Genomic_DNA"/>
</dbReference>
<keyword evidence="2" id="KW-1185">Reference proteome</keyword>
<evidence type="ECO:0000313" key="1">
    <source>
        <dbReference type="EMBL" id="VDI76050.1"/>
    </source>
</evidence>
<gene>
    <name evidence="1" type="ORF">MGAL_10B043452</name>
</gene>
<protein>
    <submittedName>
        <fullName evidence="1">Uncharacterized protein</fullName>
    </submittedName>
</protein>
<comment type="caution">
    <text evidence="1">The sequence shown here is derived from an EMBL/GenBank/DDBJ whole genome shotgun (WGS) entry which is preliminary data.</text>
</comment>
<accession>A0A8B6HAP2</accession>
<dbReference type="Proteomes" id="UP000596742">
    <property type="component" value="Unassembled WGS sequence"/>
</dbReference>
<organism evidence="1 2">
    <name type="scientific">Mytilus galloprovincialis</name>
    <name type="common">Mediterranean mussel</name>
    <dbReference type="NCBI Taxonomy" id="29158"/>
    <lineage>
        <taxon>Eukaryota</taxon>
        <taxon>Metazoa</taxon>
        <taxon>Spiralia</taxon>
        <taxon>Lophotrochozoa</taxon>
        <taxon>Mollusca</taxon>
        <taxon>Bivalvia</taxon>
        <taxon>Autobranchia</taxon>
        <taxon>Pteriomorphia</taxon>
        <taxon>Mytilida</taxon>
        <taxon>Mytiloidea</taxon>
        <taxon>Mytilidae</taxon>
        <taxon>Mytilinae</taxon>
        <taxon>Mytilus</taxon>
    </lineage>
</organism>
<dbReference type="AlphaFoldDB" id="A0A8B6HAP2"/>
<name>A0A8B6HAP2_MYTGA</name>